<dbReference type="CDD" id="cd00075">
    <property type="entry name" value="HATPase"/>
    <property type="match status" value="1"/>
</dbReference>
<dbReference type="InterPro" id="IPR050428">
    <property type="entry name" value="TCS_sensor_his_kinase"/>
</dbReference>
<evidence type="ECO:0000256" key="8">
    <source>
        <dbReference type="ARBA" id="ARBA00022989"/>
    </source>
</evidence>
<gene>
    <name evidence="13" type="ORF">ACFQ5M_01315</name>
</gene>
<keyword evidence="5" id="KW-0808">Transferase</keyword>
<dbReference type="Gene3D" id="3.30.565.10">
    <property type="entry name" value="Histidine kinase-like ATPase, C-terminal domain"/>
    <property type="match status" value="1"/>
</dbReference>
<evidence type="ECO:0000256" key="3">
    <source>
        <dbReference type="ARBA" id="ARBA00012438"/>
    </source>
</evidence>
<dbReference type="InterPro" id="IPR036890">
    <property type="entry name" value="HATPase_C_sf"/>
</dbReference>
<dbReference type="EMBL" id="JBHTOP010000002">
    <property type="protein sequence ID" value="MFD1670728.1"/>
    <property type="molecule type" value="Genomic_DNA"/>
</dbReference>
<evidence type="ECO:0000256" key="11">
    <source>
        <dbReference type="SAM" id="Phobius"/>
    </source>
</evidence>
<dbReference type="Proteomes" id="UP001597267">
    <property type="component" value="Unassembled WGS sequence"/>
</dbReference>
<comment type="caution">
    <text evidence="13">The sequence shown here is derived from an EMBL/GenBank/DDBJ whole genome shotgun (WGS) entry which is preliminary data.</text>
</comment>
<protein>
    <recommendedName>
        <fullName evidence="3">histidine kinase</fullName>
        <ecNumber evidence="3">2.7.13.3</ecNumber>
    </recommendedName>
</protein>
<dbReference type="Pfam" id="PF00512">
    <property type="entry name" value="HisKA"/>
    <property type="match status" value="1"/>
</dbReference>
<keyword evidence="8 11" id="KW-1133">Transmembrane helix</keyword>
<keyword evidence="9" id="KW-0902">Two-component regulatory system</keyword>
<evidence type="ECO:0000313" key="13">
    <source>
        <dbReference type="EMBL" id="MFD1670728.1"/>
    </source>
</evidence>
<dbReference type="CDD" id="cd00082">
    <property type="entry name" value="HisKA"/>
    <property type="match status" value="1"/>
</dbReference>
<comment type="catalytic activity">
    <reaction evidence="1">
        <text>ATP + protein L-histidine = ADP + protein N-phospho-L-histidine.</text>
        <dbReference type="EC" id="2.7.13.3"/>
    </reaction>
</comment>
<dbReference type="InterPro" id="IPR036097">
    <property type="entry name" value="HisK_dim/P_sf"/>
</dbReference>
<dbReference type="SMART" id="SM00388">
    <property type="entry name" value="HisKA"/>
    <property type="match status" value="1"/>
</dbReference>
<dbReference type="Pfam" id="PF02518">
    <property type="entry name" value="HATPase_c"/>
    <property type="match status" value="1"/>
</dbReference>
<evidence type="ECO:0000259" key="12">
    <source>
        <dbReference type="PROSITE" id="PS50109"/>
    </source>
</evidence>
<dbReference type="GO" id="GO:0016301">
    <property type="term" value="F:kinase activity"/>
    <property type="evidence" value="ECO:0007669"/>
    <property type="project" value="UniProtKB-KW"/>
</dbReference>
<keyword evidence="4" id="KW-0597">Phosphoprotein</keyword>
<evidence type="ECO:0000313" key="14">
    <source>
        <dbReference type="Proteomes" id="UP001597267"/>
    </source>
</evidence>
<organism evidence="13 14">
    <name type="scientific">Agrilactobacillus yilanensis</name>
    <dbReference type="NCBI Taxonomy" id="2485997"/>
    <lineage>
        <taxon>Bacteria</taxon>
        <taxon>Bacillati</taxon>
        <taxon>Bacillota</taxon>
        <taxon>Bacilli</taxon>
        <taxon>Lactobacillales</taxon>
        <taxon>Lactobacillaceae</taxon>
        <taxon>Agrilactobacillus</taxon>
    </lineage>
</organism>
<comment type="subcellular location">
    <subcellularLocation>
        <location evidence="2">Membrane</location>
    </subcellularLocation>
</comment>
<name>A0ABW4J4Z2_9LACO</name>
<keyword evidence="10 11" id="KW-0472">Membrane</keyword>
<evidence type="ECO:0000256" key="4">
    <source>
        <dbReference type="ARBA" id="ARBA00022553"/>
    </source>
</evidence>
<evidence type="ECO:0000256" key="6">
    <source>
        <dbReference type="ARBA" id="ARBA00022692"/>
    </source>
</evidence>
<evidence type="ECO:0000256" key="1">
    <source>
        <dbReference type="ARBA" id="ARBA00000085"/>
    </source>
</evidence>
<evidence type="ECO:0000256" key="10">
    <source>
        <dbReference type="ARBA" id="ARBA00023136"/>
    </source>
</evidence>
<dbReference type="RefSeq" id="WP_125712828.1">
    <property type="nucleotide sequence ID" value="NZ_JBHTOP010000002.1"/>
</dbReference>
<keyword evidence="6 11" id="KW-0812">Transmembrane</keyword>
<dbReference type="InterPro" id="IPR003594">
    <property type="entry name" value="HATPase_dom"/>
</dbReference>
<dbReference type="PANTHER" id="PTHR45436">
    <property type="entry name" value="SENSOR HISTIDINE KINASE YKOH"/>
    <property type="match status" value="1"/>
</dbReference>
<dbReference type="InterPro" id="IPR005467">
    <property type="entry name" value="His_kinase_dom"/>
</dbReference>
<keyword evidence="14" id="KW-1185">Reference proteome</keyword>
<reference evidence="14" key="1">
    <citation type="journal article" date="2019" name="Int. J. Syst. Evol. Microbiol.">
        <title>The Global Catalogue of Microorganisms (GCM) 10K type strain sequencing project: providing services to taxonomists for standard genome sequencing and annotation.</title>
        <authorList>
            <consortium name="The Broad Institute Genomics Platform"/>
            <consortium name="The Broad Institute Genome Sequencing Center for Infectious Disease"/>
            <person name="Wu L."/>
            <person name="Ma J."/>
        </authorList>
    </citation>
    <scope>NUCLEOTIDE SEQUENCE [LARGE SCALE GENOMIC DNA]</scope>
    <source>
        <strain evidence="14">CCM 8896</strain>
    </source>
</reference>
<proteinExistence type="predicted"/>
<sequence>MAETKPAPSYEKVINQAIRRLVISITLAISIIILIFVAAQQSVNTAREAQGLMMSLNRANVNSIPNFIQWNNQANRHTKQNTFIRVKTKDKSVTAASFKRDRVIMTTPSSKKFLASKNYHIYFLKNVVYIPNYGLFLYYTQKNSKTAYQLWVSLNNTIKNLLILLVLTIFAIFITVSFGSLWARRLAQRLSAPTLSLANEAKKSSQNLEQQQPNLSVPDSPLEIHELGTAFNGLLSAQNQRLLRERQFISDASHELRTPIAAIRGNIGLIKRRGEAHPEVIPESLDFIDAESLRMQELIENLLHLSRADKAKIDFKPLNLTALIQRLSQHYQPMIPQPLQLELAADVIVSGNDDILQQILVALLDNARKYTPEDQPITLGLTQTKTAVEITVADLGDGIPDDQKSAIFQRFYRVDQSHSATIKGSGLGLAIVAQLVKLSQGTITVLDNQPTGSIFKITLPKTD</sequence>
<dbReference type="SUPFAM" id="SSF55874">
    <property type="entry name" value="ATPase domain of HSP90 chaperone/DNA topoisomerase II/histidine kinase"/>
    <property type="match status" value="1"/>
</dbReference>
<evidence type="ECO:0000256" key="2">
    <source>
        <dbReference type="ARBA" id="ARBA00004370"/>
    </source>
</evidence>
<dbReference type="SMART" id="SM00387">
    <property type="entry name" value="HATPase_c"/>
    <property type="match status" value="1"/>
</dbReference>
<feature type="transmembrane region" description="Helical" evidence="11">
    <location>
        <begin position="161"/>
        <end position="183"/>
    </location>
</feature>
<feature type="transmembrane region" description="Helical" evidence="11">
    <location>
        <begin position="119"/>
        <end position="140"/>
    </location>
</feature>
<dbReference type="PANTHER" id="PTHR45436:SF5">
    <property type="entry name" value="SENSOR HISTIDINE KINASE TRCS"/>
    <property type="match status" value="1"/>
</dbReference>
<dbReference type="Gene3D" id="1.10.287.130">
    <property type="match status" value="1"/>
</dbReference>
<evidence type="ECO:0000256" key="5">
    <source>
        <dbReference type="ARBA" id="ARBA00022679"/>
    </source>
</evidence>
<keyword evidence="7 13" id="KW-0418">Kinase</keyword>
<dbReference type="SUPFAM" id="SSF47384">
    <property type="entry name" value="Homodimeric domain of signal transducing histidine kinase"/>
    <property type="match status" value="1"/>
</dbReference>
<dbReference type="InterPro" id="IPR003661">
    <property type="entry name" value="HisK_dim/P_dom"/>
</dbReference>
<dbReference type="PROSITE" id="PS50109">
    <property type="entry name" value="HIS_KIN"/>
    <property type="match status" value="1"/>
</dbReference>
<feature type="transmembrane region" description="Helical" evidence="11">
    <location>
        <begin position="21"/>
        <end position="39"/>
    </location>
</feature>
<dbReference type="InterPro" id="IPR004358">
    <property type="entry name" value="Sig_transdc_His_kin-like_C"/>
</dbReference>
<accession>A0ABW4J4Z2</accession>
<evidence type="ECO:0000256" key="7">
    <source>
        <dbReference type="ARBA" id="ARBA00022777"/>
    </source>
</evidence>
<feature type="domain" description="Histidine kinase" evidence="12">
    <location>
        <begin position="251"/>
        <end position="463"/>
    </location>
</feature>
<dbReference type="EC" id="2.7.13.3" evidence="3"/>
<dbReference type="PRINTS" id="PR00344">
    <property type="entry name" value="BCTRLSENSOR"/>
</dbReference>
<evidence type="ECO:0000256" key="9">
    <source>
        <dbReference type="ARBA" id="ARBA00023012"/>
    </source>
</evidence>